<evidence type="ECO:0000313" key="2">
    <source>
        <dbReference type="Proteomes" id="UP001148629"/>
    </source>
</evidence>
<name>A0ACC1S854_9HYPO</name>
<dbReference type="Proteomes" id="UP001148629">
    <property type="component" value="Unassembled WGS sequence"/>
</dbReference>
<protein>
    <submittedName>
        <fullName evidence="1">Uncharacterized protein</fullName>
    </submittedName>
</protein>
<gene>
    <name evidence="1" type="ORF">NM208_g7701</name>
</gene>
<dbReference type="EMBL" id="JANRMS010000814">
    <property type="protein sequence ID" value="KAJ3534066.1"/>
    <property type="molecule type" value="Genomic_DNA"/>
</dbReference>
<keyword evidence="2" id="KW-1185">Reference proteome</keyword>
<comment type="caution">
    <text evidence="1">The sequence shown here is derived from an EMBL/GenBank/DDBJ whole genome shotgun (WGS) entry which is preliminary data.</text>
</comment>
<accession>A0ACC1S854</accession>
<organism evidence="1 2">
    <name type="scientific">Fusarium decemcellulare</name>
    <dbReference type="NCBI Taxonomy" id="57161"/>
    <lineage>
        <taxon>Eukaryota</taxon>
        <taxon>Fungi</taxon>
        <taxon>Dikarya</taxon>
        <taxon>Ascomycota</taxon>
        <taxon>Pezizomycotina</taxon>
        <taxon>Sordariomycetes</taxon>
        <taxon>Hypocreomycetidae</taxon>
        <taxon>Hypocreales</taxon>
        <taxon>Nectriaceae</taxon>
        <taxon>Fusarium</taxon>
        <taxon>Fusarium decemcellulare species complex</taxon>
    </lineage>
</organism>
<evidence type="ECO:0000313" key="1">
    <source>
        <dbReference type="EMBL" id="KAJ3534066.1"/>
    </source>
</evidence>
<proteinExistence type="predicted"/>
<sequence>MTGDRRKLLSGQDDAGNNMSLNTMTLPFRPIEVTNGPQNTVAGEPLPTDSERRGKTKPGRETPVRPDPKALTWVHAESDTAKQSKNGHRQIQEIYLTLEGKRYTVVGALRPKTSMLKFIEKAMRGAGRHRGKAFKYAAQFLEKVQTSPRQFNIRYSKADRNNPLVRLDIRISNAGKEEHQTSQGEEE</sequence>
<reference evidence="1" key="1">
    <citation type="submission" date="2022-08" db="EMBL/GenBank/DDBJ databases">
        <title>Genome Sequence of Fusarium decemcellulare.</title>
        <authorList>
            <person name="Buettner E."/>
        </authorList>
    </citation>
    <scope>NUCLEOTIDE SEQUENCE</scope>
    <source>
        <strain evidence="1">Babe19</strain>
    </source>
</reference>